<keyword evidence="2" id="KW-1185">Reference proteome</keyword>
<dbReference type="HOGENOM" id="CLU_3240237_0_0_14"/>
<organism evidence="1 2">
    <name type="scientific">Strawberry lethal yellows phytoplasma (CPA) str. NZSb11</name>
    <dbReference type="NCBI Taxonomy" id="980422"/>
    <lineage>
        <taxon>Bacteria</taxon>
        <taxon>Bacillati</taxon>
        <taxon>Mycoplasmatota</taxon>
        <taxon>Mollicutes</taxon>
        <taxon>Acholeplasmatales</taxon>
        <taxon>Acholeplasmataceae</taxon>
        <taxon>Candidatus Phytoplasma</taxon>
        <taxon>16SrXII (Stolbur group)</taxon>
    </lineage>
</organism>
<dbReference type="KEGG" id="nzs:SLY_0531"/>
<dbReference type="AlphaFoldDB" id="R4RMD0"/>
<reference evidence="1 2" key="1">
    <citation type="journal article" date="2013" name="BMC Genomics">
        <title>Comparison of the complete genome sequence of two closely related isolates of 'Candidatus Phytoplasma australiense' reveals genome plasticity.</title>
        <authorList>
            <person name="Andersen M.T."/>
            <person name="Liefting L.W."/>
            <person name="Havukkala I."/>
            <person name="Beever R.E."/>
        </authorList>
    </citation>
    <scope>NUCLEOTIDE SEQUENCE [LARGE SCALE GENOMIC DNA]</scope>
    <source>
        <strain evidence="1 2">NZSb11</strain>
    </source>
</reference>
<protein>
    <submittedName>
        <fullName evidence="1">Uncharacterized protein</fullName>
    </submittedName>
</protein>
<evidence type="ECO:0000313" key="1">
    <source>
        <dbReference type="EMBL" id="AGL90450.1"/>
    </source>
</evidence>
<proteinExistence type="predicted"/>
<dbReference type="EMBL" id="CP002548">
    <property type="protein sequence ID" value="AGL90450.1"/>
    <property type="molecule type" value="Genomic_DNA"/>
</dbReference>
<dbReference type="Proteomes" id="UP000013941">
    <property type="component" value="Chromosome"/>
</dbReference>
<accession>R4RMD0</accession>
<name>R4RMD0_PHYAS</name>
<gene>
    <name evidence="1" type="ORF">SLY_0531</name>
</gene>
<sequence length="43" mass="5359">MGIQLQNFFTRLFFYIKKFFKDFKIITRCPPFFIKLTIQHNVK</sequence>
<evidence type="ECO:0000313" key="2">
    <source>
        <dbReference type="Proteomes" id="UP000013941"/>
    </source>
</evidence>